<dbReference type="InParanoid" id="L9JDQ6"/>
<dbReference type="EMBL" id="KB321041">
    <property type="protein sequence ID" value="ELW48478.1"/>
    <property type="molecule type" value="Genomic_DNA"/>
</dbReference>
<proteinExistence type="predicted"/>
<reference evidence="2" key="2">
    <citation type="journal article" date="2013" name="Nat. Commun.">
        <title>Genome of the Chinese tree shrew.</title>
        <authorList>
            <person name="Fan Y."/>
            <person name="Huang Z.Y."/>
            <person name="Cao C.C."/>
            <person name="Chen C.S."/>
            <person name="Chen Y.X."/>
            <person name="Fan D.D."/>
            <person name="He J."/>
            <person name="Hou H.L."/>
            <person name="Hu L."/>
            <person name="Hu X.T."/>
            <person name="Jiang X.T."/>
            <person name="Lai R."/>
            <person name="Lang Y.S."/>
            <person name="Liang B."/>
            <person name="Liao S.G."/>
            <person name="Mu D."/>
            <person name="Ma Y.Y."/>
            <person name="Niu Y.Y."/>
            <person name="Sun X.Q."/>
            <person name="Xia J.Q."/>
            <person name="Xiao J."/>
            <person name="Xiong Z.Q."/>
            <person name="Xu L."/>
            <person name="Yang L."/>
            <person name="Zhang Y."/>
            <person name="Zhao W."/>
            <person name="Zhao X.D."/>
            <person name="Zheng Y.T."/>
            <person name="Zhou J.M."/>
            <person name="Zhu Y.B."/>
            <person name="Zhang G.J."/>
            <person name="Wang J."/>
            <person name="Yao Y.G."/>
        </authorList>
    </citation>
    <scope>NUCLEOTIDE SEQUENCE [LARGE SCALE GENOMIC DNA]</scope>
</reference>
<reference evidence="2" key="1">
    <citation type="submission" date="2012-07" db="EMBL/GenBank/DDBJ databases">
        <title>Genome of the Chinese tree shrew, a rising model animal genetically related to primates.</title>
        <authorList>
            <person name="Zhang G."/>
            <person name="Fan Y."/>
            <person name="Yao Y."/>
            <person name="Huang Z."/>
        </authorList>
    </citation>
    <scope>NUCLEOTIDE SEQUENCE [LARGE SCALE GENOMIC DNA]</scope>
</reference>
<gene>
    <name evidence="1" type="ORF">TREES_T100007901</name>
</gene>
<dbReference type="Proteomes" id="UP000011518">
    <property type="component" value="Unassembled WGS sequence"/>
</dbReference>
<sequence>MFLLRCAHQHWRRTGRVAFGVAFSAVAPQMLRNKAGSGEEQPAILLTGSVRYGPWLLVLRSLPCEEDFSRPYLGSGILLISTYQE</sequence>
<name>L9JDQ6_TUPCH</name>
<evidence type="ECO:0000313" key="2">
    <source>
        <dbReference type="Proteomes" id="UP000011518"/>
    </source>
</evidence>
<dbReference type="AlphaFoldDB" id="L9JDQ6"/>
<protein>
    <submittedName>
        <fullName evidence="1">Uncharacterized protein</fullName>
    </submittedName>
</protein>
<keyword evidence="2" id="KW-1185">Reference proteome</keyword>
<organism evidence="1 2">
    <name type="scientific">Tupaia chinensis</name>
    <name type="common">Chinese tree shrew</name>
    <name type="synonym">Tupaia belangeri chinensis</name>
    <dbReference type="NCBI Taxonomy" id="246437"/>
    <lineage>
        <taxon>Eukaryota</taxon>
        <taxon>Metazoa</taxon>
        <taxon>Chordata</taxon>
        <taxon>Craniata</taxon>
        <taxon>Vertebrata</taxon>
        <taxon>Euteleostomi</taxon>
        <taxon>Mammalia</taxon>
        <taxon>Eutheria</taxon>
        <taxon>Euarchontoglires</taxon>
        <taxon>Scandentia</taxon>
        <taxon>Tupaiidae</taxon>
        <taxon>Tupaia</taxon>
    </lineage>
</organism>
<evidence type="ECO:0000313" key="1">
    <source>
        <dbReference type="EMBL" id="ELW48478.1"/>
    </source>
</evidence>
<accession>L9JDQ6</accession>